<dbReference type="EMBL" id="BARU01030773">
    <property type="protein sequence ID" value="GAH67074.1"/>
    <property type="molecule type" value="Genomic_DNA"/>
</dbReference>
<keyword evidence="4" id="KW-0804">Transcription</keyword>
<keyword evidence="1" id="KW-0678">Repressor</keyword>
<name>X1ILU6_9ZZZZ</name>
<feature type="domain" description="HTH lacI-type" evidence="5">
    <location>
        <begin position="17"/>
        <end position="71"/>
    </location>
</feature>
<organism evidence="6">
    <name type="scientific">marine sediment metagenome</name>
    <dbReference type="NCBI Taxonomy" id="412755"/>
    <lineage>
        <taxon>unclassified sequences</taxon>
        <taxon>metagenomes</taxon>
        <taxon>ecological metagenomes</taxon>
    </lineage>
</organism>
<dbReference type="PANTHER" id="PTHR30146">
    <property type="entry name" value="LACI-RELATED TRANSCRIPTIONAL REPRESSOR"/>
    <property type="match status" value="1"/>
</dbReference>
<dbReference type="AlphaFoldDB" id="X1ILU6"/>
<evidence type="ECO:0000259" key="5">
    <source>
        <dbReference type="PROSITE" id="PS50932"/>
    </source>
</evidence>
<dbReference type="PROSITE" id="PS50932">
    <property type="entry name" value="HTH_LACI_2"/>
    <property type="match status" value="1"/>
</dbReference>
<dbReference type="GO" id="GO:0003700">
    <property type="term" value="F:DNA-binding transcription factor activity"/>
    <property type="evidence" value="ECO:0007669"/>
    <property type="project" value="TreeGrafter"/>
</dbReference>
<keyword evidence="2" id="KW-0805">Transcription regulation</keyword>
<dbReference type="CDD" id="cd01392">
    <property type="entry name" value="HTH_LacI"/>
    <property type="match status" value="1"/>
</dbReference>
<dbReference type="FunFam" id="1.10.260.40:FF:000002">
    <property type="entry name" value="HTH-type transcriptional repressor PurR"/>
    <property type="match status" value="1"/>
</dbReference>
<evidence type="ECO:0000313" key="6">
    <source>
        <dbReference type="EMBL" id="GAH67074.1"/>
    </source>
</evidence>
<protein>
    <recommendedName>
        <fullName evidence="5">HTH lacI-type domain-containing protein</fullName>
    </recommendedName>
</protein>
<dbReference type="Gene3D" id="3.40.50.2300">
    <property type="match status" value="1"/>
</dbReference>
<dbReference type="SUPFAM" id="SSF47413">
    <property type="entry name" value="lambda repressor-like DNA-binding domains"/>
    <property type="match status" value="1"/>
</dbReference>
<dbReference type="InterPro" id="IPR010982">
    <property type="entry name" value="Lambda_DNA-bd_dom_sf"/>
</dbReference>
<feature type="non-terminal residue" evidence="6">
    <location>
        <position position="142"/>
    </location>
</feature>
<dbReference type="InterPro" id="IPR028082">
    <property type="entry name" value="Peripla_BP_I"/>
</dbReference>
<reference evidence="6" key="1">
    <citation type="journal article" date="2014" name="Front. Microbiol.">
        <title>High frequency of phylogenetically diverse reductive dehalogenase-homologous genes in deep subseafloor sedimentary metagenomes.</title>
        <authorList>
            <person name="Kawai M."/>
            <person name="Futagami T."/>
            <person name="Toyoda A."/>
            <person name="Takaki Y."/>
            <person name="Nishi S."/>
            <person name="Hori S."/>
            <person name="Arai W."/>
            <person name="Tsubouchi T."/>
            <person name="Morono Y."/>
            <person name="Uchiyama I."/>
            <person name="Ito T."/>
            <person name="Fujiyama A."/>
            <person name="Inagaki F."/>
            <person name="Takami H."/>
        </authorList>
    </citation>
    <scope>NUCLEOTIDE SEQUENCE</scope>
    <source>
        <strain evidence="6">Expedition CK06-06</strain>
    </source>
</reference>
<dbReference type="PANTHER" id="PTHR30146:SF148">
    <property type="entry name" value="HTH-TYPE TRANSCRIPTIONAL REPRESSOR PURR-RELATED"/>
    <property type="match status" value="1"/>
</dbReference>
<dbReference type="Gene3D" id="1.10.260.40">
    <property type="entry name" value="lambda repressor-like DNA-binding domains"/>
    <property type="match status" value="1"/>
</dbReference>
<comment type="caution">
    <text evidence="6">The sequence shown here is derived from an EMBL/GenBank/DDBJ whole genome shotgun (WGS) entry which is preliminary data.</text>
</comment>
<dbReference type="SMART" id="SM00354">
    <property type="entry name" value="HTH_LACI"/>
    <property type="match status" value="1"/>
</dbReference>
<evidence type="ECO:0000256" key="4">
    <source>
        <dbReference type="ARBA" id="ARBA00023163"/>
    </source>
</evidence>
<dbReference type="InterPro" id="IPR000843">
    <property type="entry name" value="HTH_LacI"/>
</dbReference>
<dbReference type="PRINTS" id="PR00036">
    <property type="entry name" value="HTHLACI"/>
</dbReference>
<dbReference type="Pfam" id="PF00356">
    <property type="entry name" value="LacI"/>
    <property type="match status" value="1"/>
</dbReference>
<dbReference type="PROSITE" id="PS00356">
    <property type="entry name" value="HTH_LACI_1"/>
    <property type="match status" value="1"/>
</dbReference>
<evidence type="ECO:0000256" key="1">
    <source>
        <dbReference type="ARBA" id="ARBA00022491"/>
    </source>
</evidence>
<gene>
    <name evidence="6" type="ORF">S03H2_48770</name>
</gene>
<accession>X1ILU6</accession>
<keyword evidence="3" id="KW-0238">DNA-binding</keyword>
<sequence length="142" mass="16029">MRKDLHQIKRHDGEKLVTIKDVARLAGVSTSTVSHVINKTRFVSEQTRAKVLKAIKDLDYRPDIIARSLRKKKTSTVGLTICDLTNLFFAEVLQGIEGYLGEKKYSTIVANTDYNIDKEKESIEMFYSKRVDGIIIVPGGNN</sequence>
<dbReference type="SUPFAM" id="SSF53822">
    <property type="entry name" value="Periplasmic binding protein-like I"/>
    <property type="match status" value="1"/>
</dbReference>
<proteinExistence type="predicted"/>
<evidence type="ECO:0000256" key="3">
    <source>
        <dbReference type="ARBA" id="ARBA00023125"/>
    </source>
</evidence>
<evidence type="ECO:0000256" key="2">
    <source>
        <dbReference type="ARBA" id="ARBA00023015"/>
    </source>
</evidence>
<dbReference type="GO" id="GO:0000976">
    <property type="term" value="F:transcription cis-regulatory region binding"/>
    <property type="evidence" value="ECO:0007669"/>
    <property type="project" value="TreeGrafter"/>
</dbReference>